<dbReference type="EMBL" id="UXUI01010723">
    <property type="protein sequence ID" value="VDD95559.1"/>
    <property type="molecule type" value="Genomic_DNA"/>
</dbReference>
<reference evidence="2 3" key="2">
    <citation type="submission" date="2018-10" db="EMBL/GenBank/DDBJ databases">
        <authorList>
            <consortium name="Pathogen Informatics"/>
        </authorList>
    </citation>
    <scope>NUCLEOTIDE SEQUENCE [LARGE SCALE GENOMIC DNA]</scope>
</reference>
<name>A0A0N4VJG4_ENTVE</name>
<evidence type="ECO:0000256" key="1">
    <source>
        <dbReference type="SAM" id="MobiDB-lite"/>
    </source>
</evidence>
<organism evidence="4">
    <name type="scientific">Enterobius vermicularis</name>
    <name type="common">Human pinworm</name>
    <dbReference type="NCBI Taxonomy" id="51028"/>
    <lineage>
        <taxon>Eukaryota</taxon>
        <taxon>Metazoa</taxon>
        <taxon>Ecdysozoa</taxon>
        <taxon>Nematoda</taxon>
        <taxon>Chromadorea</taxon>
        <taxon>Rhabditida</taxon>
        <taxon>Spirurina</taxon>
        <taxon>Oxyuridomorpha</taxon>
        <taxon>Oxyuroidea</taxon>
        <taxon>Oxyuridae</taxon>
        <taxon>Enterobius</taxon>
    </lineage>
</organism>
<feature type="region of interest" description="Disordered" evidence="1">
    <location>
        <begin position="60"/>
        <end position="86"/>
    </location>
</feature>
<keyword evidence="3" id="KW-1185">Reference proteome</keyword>
<reference evidence="4" key="1">
    <citation type="submission" date="2017-02" db="UniProtKB">
        <authorList>
            <consortium name="WormBaseParasite"/>
        </authorList>
    </citation>
    <scope>IDENTIFICATION</scope>
</reference>
<dbReference type="WBParaSite" id="EVEC_0001098501-mRNA-1">
    <property type="protein sequence ID" value="EVEC_0001098501-mRNA-1"/>
    <property type="gene ID" value="EVEC_0001098501"/>
</dbReference>
<sequence>MKLEGINTNRKCDFRDSSTWSNVELVDTLKQELRTCQQGETVKLRQADLMADHRRTWTGLGDDNKFKPLKMPDEMKSTNQTTLPSG</sequence>
<protein>
    <submittedName>
        <fullName evidence="2 4">Uncharacterized protein</fullName>
    </submittedName>
</protein>
<evidence type="ECO:0000313" key="4">
    <source>
        <dbReference type="WBParaSite" id="EVEC_0001098501-mRNA-1"/>
    </source>
</evidence>
<dbReference type="Proteomes" id="UP000274131">
    <property type="component" value="Unassembled WGS sequence"/>
</dbReference>
<evidence type="ECO:0000313" key="3">
    <source>
        <dbReference type="Proteomes" id="UP000274131"/>
    </source>
</evidence>
<accession>A0A0N4VJG4</accession>
<feature type="compositionally biased region" description="Polar residues" evidence="1">
    <location>
        <begin position="77"/>
        <end position="86"/>
    </location>
</feature>
<proteinExistence type="predicted"/>
<gene>
    <name evidence="2" type="ORF">EVEC_LOCUS10310</name>
</gene>
<feature type="compositionally biased region" description="Basic and acidic residues" evidence="1">
    <location>
        <begin position="62"/>
        <end position="76"/>
    </location>
</feature>
<dbReference type="AlphaFoldDB" id="A0A0N4VJG4"/>
<evidence type="ECO:0000313" key="2">
    <source>
        <dbReference type="EMBL" id="VDD95559.1"/>
    </source>
</evidence>